<dbReference type="InterPro" id="IPR035965">
    <property type="entry name" value="PAS-like_dom_sf"/>
</dbReference>
<gene>
    <name evidence="6" type="ORF">JFN93_01580</name>
</gene>
<reference evidence="6" key="1">
    <citation type="submission" date="2020-12" db="EMBL/GenBank/DDBJ databases">
        <title>Geomonas sp. Red875, isolated from river sediment.</title>
        <authorList>
            <person name="Xu Z."/>
            <person name="Zhang Z."/>
            <person name="Masuda Y."/>
            <person name="Itoh H."/>
            <person name="Senoo K."/>
        </authorList>
    </citation>
    <scope>NUCLEOTIDE SEQUENCE</scope>
    <source>
        <strain evidence="6">Red875</strain>
    </source>
</reference>
<dbReference type="SUPFAM" id="SSF55073">
    <property type="entry name" value="Nucleotide cyclase"/>
    <property type="match status" value="1"/>
</dbReference>
<sequence>MVLSPLVHVPEEGYADPERILIVDDEPRLRFGLRRLLEGEGRELIDCGTGAEAIALLKRGEITLLLLDVNLPDLSGLEVLEWITTHRLPTAVIMVSAADSIDYAIQALRSGAVDFVRKGPELDDIRLKVENVLHRRRLEQSHALMTARLEQSERLHRFLVESSPDLIYTLDGSGRFVFINRRVESLLGYRRDELIGRSYACIVHELDVERAQYAFTERRSDERATNNAEVRLKCKREGYQPFEQRHIVAMLSAVGIYEESRDSERRFMGTYGVARDITERKVAEETISFQALHDQLTHLPNRRLFKDRLELAITQARRDGWVVGVMFIDLDRFKLVNDTHGHAEGDELLKSTAHRLRGCIRAGDTVARQGGDEFTVLLPHLAHVEDAALIAQKILDELKLPFYVAGQEFRATASIGIAVFPRDGDSAEMLMKNADIAMYKVKGDGKNGFQFFTPAMNACYQERITLENELRQAIENQEFELYYQPKISLSAGRIVGMEALIRWRHPVHGLLNPDGFIDLAQESGLIGSITDWVLGEACGQLSRWHSMGFGDLCVSVNVSPQEFDAPSLVERVASHMNRHGISPDTLEIEITENLLLPDVSGVIEKMRLLRAHGVRISIDDFGTRYSSLNYLRRFPINVIKIDQSFVHDLAPGQPVSPIIHAVIGIARGFGLHLVVEGVETLHQMEVLAELGCDEMQGFLFGRPLPAFEAEERLLAPVCYPSPSH</sequence>
<proteinExistence type="predicted"/>
<keyword evidence="7" id="KW-1185">Reference proteome</keyword>
<dbReference type="SMART" id="SM00448">
    <property type="entry name" value="REC"/>
    <property type="match status" value="1"/>
</dbReference>
<dbReference type="CDD" id="cd00130">
    <property type="entry name" value="PAS"/>
    <property type="match status" value="1"/>
</dbReference>
<organism evidence="6 7">
    <name type="scientific">Geomesophilobacter sediminis</name>
    <dbReference type="NCBI Taxonomy" id="2798584"/>
    <lineage>
        <taxon>Bacteria</taxon>
        <taxon>Pseudomonadati</taxon>
        <taxon>Thermodesulfobacteriota</taxon>
        <taxon>Desulfuromonadia</taxon>
        <taxon>Geobacterales</taxon>
        <taxon>Geobacteraceae</taxon>
        <taxon>Geomesophilobacter</taxon>
    </lineage>
</organism>
<dbReference type="InterPro" id="IPR011006">
    <property type="entry name" value="CheY-like_superfamily"/>
</dbReference>
<feature type="domain" description="GGDEF" evidence="5">
    <location>
        <begin position="321"/>
        <end position="454"/>
    </location>
</feature>
<dbReference type="Gene3D" id="3.30.450.20">
    <property type="entry name" value="PAS domain"/>
    <property type="match status" value="1"/>
</dbReference>
<dbReference type="SMART" id="SM00052">
    <property type="entry name" value="EAL"/>
    <property type="match status" value="1"/>
</dbReference>
<dbReference type="PROSITE" id="PS50112">
    <property type="entry name" value="PAS"/>
    <property type="match status" value="1"/>
</dbReference>
<dbReference type="CDD" id="cd01949">
    <property type="entry name" value="GGDEF"/>
    <property type="match status" value="1"/>
</dbReference>
<evidence type="ECO:0000313" key="6">
    <source>
        <dbReference type="EMBL" id="MBJ6723386.1"/>
    </source>
</evidence>
<dbReference type="InterPro" id="IPR001633">
    <property type="entry name" value="EAL_dom"/>
</dbReference>
<evidence type="ECO:0000313" key="7">
    <source>
        <dbReference type="Proteomes" id="UP000636888"/>
    </source>
</evidence>
<dbReference type="SUPFAM" id="SSF141868">
    <property type="entry name" value="EAL domain-like"/>
    <property type="match status" value="1"/>
</dbReference>
<evidence type="ECO:0000259" key="5">
    <source>
        <dbReference type="PROSITE" id="PS50887"/>
    </source>
</evidence>
<dbReference type="RefSeq" id="WP_199382216.1">
    <property type="nucleotide sequence ID" value="NZ_JAEMHM010000001.1"/>
</dbReference>
<comment type="caution">
    <text evidence="6">The sequence shown here is derived from an EMBL/GenBank/DDBJ whole genome shotgun (WGS) entry which is preliminary data.</text>
</comment>
<dbReference type="Pfam" id="PF00989">
    <property type="entry name" value="PAS"/>
    <property type="match status" value="1"/>
</dbReference>
<dbReference type="Gene3D" id="3.30.70.270">
    <property type="match status" value="1"/>
</dbReference>
<dbReference type="InterPro" id="IPR001789">
    <property type="entry name" value="Sig_transdc_resp-reg_receiver"/>
</dbReference>
<dbReference type="Gene3D" id="3.20.20.450">
    <property type="entry name" value="EAL domain"/>
    <property type="match status" value="1"/>
</dbReference>
<dbReference type="SMART" id="SM00091">
    <property type="entry name" value="PAS"/>
    <property type="match status" value="1"/>
</dbReference>
<dbReference type="Pfam" id="PF00990">
    <property type="entry name" value="GGDEF"/>
    <property type="match status" value="1"/>
</dbReference>
<dbReference type="FunFam" id="3.30.70.270:FF:000001">
    <property type="entry name" value="Diguanylate cyclase domain protein"/>
    <property type="match status" value="1"/>
</dbReference>
<dbReference type="GO" id="GO:0003824">
    <property type="term" value="F:catalytic activity"/>
    <property type="evidence" value="ECO:0007669"/>
    <property type="project" value="UniProtKB-ARBA"/>
</dbReference>
<dbReference type="AlphaFoldDB" id="A0A8J7J514"/>
<dbReference type="PANTHER" id="PTHR44757:SF2">
    <property type="entry name" value="BIOFILM ARCHITECTURE MAINTENANCE PROTEIN MBAA"/>
    <property type="match status" value="1"/>
</dbReference>
<feature type="domain" description="Response regulatory" evidence="2">
    <location>
        <begin position="19"/>
        <end position="133"/>
    </location>
</feature>
<dbReference type="Pfam" id="PF00072">
    <property type="entry name" value="Response_reg"/>
    <property type="match status" value="1"/>
</dbReference>
<dbReference type="NCBIfam" id="TIGR00254">
    <property type="entry name" value="GGDEF"/>
    <property type="match status" value="1"/>
</dbReference>
<dbReference type="InterPro" id="IPR000014">
    <property type="entry name" value="PAS"/>
</dbReference>
<dbReference type="InterPro" id="IPR000160">
    <property type="entry name" value="GGDEF_dom"/>
</dbReference>
<dbReference type="PANTHER" id="PTHR44757">
    <property type="entry name" value="DIGUANYLATE CYCLASE DGCP"/>
    <property type="match status" value="1"/>
</dbReference>
<dbReference type="InterPro" id="IPR035919">
    <property type="entry name" value="EAL_sf"/>
</dbReference>
<name>A0A8J7J514_9BACT</name>
<evidence type="ECO:0000259" key="2">
    <source>
        <dbReference type="PROSITE" id="PS50110"/>
    </source>
</evidence>
<evidence type="ECO:0000256" key="1">
    <source>
        <dbReference type="PROSITE-ProRule" id="PRU00169"/>
    </source>
</evidence>
<dbReference type="PROSITE" id="PS50887">
    <property type="entry name" value="GGDEF"/>
    <property type="match status" value="1"/>
</dbReference>
<dbReference type="NCBIfam" id="TIGR00229">
    <property type="entry name" value="sensory_box"/>
    <property type="match status" value="1"/>
</dbReference>
<feature type="domain" description="EAL" evidence="4">
    <location>
        <begin position="463"/>
        <end position="717"/>
    </location>
</feature>
<dbReference type="GO" id="GO:0006355">
    <property type="term" value="P:regulation of DNA-templated transcription"/>
    <property type="evidence" value="ECO:0007669"/>
    <property type="project" value="InterPro"/>
</dbReference>
<dbReference type="Gene3D" id="3.40.50.2300">
    <property type="match status" value="1"/>
</dbReference>
<dbReference type="InterPro" id="IPR043128">
    <property type="entry name" value="Rev_trsase/Diguanyl_cyclase"/>
</dbReference>
<dbReference type="SUPFAM" id="SSF55785">
    <property type="entry name" value="PYP-like sensor domain (PAS domain)"/>
    <property type="match status" value="1"/>
</dbReference>
<evidence type="ECO:0000259" key="4">
    <source>
        <dbReference type="PROSITE" id="PS50883"/>
    </source>
</evidence>
<dbReference type="InterPro" id="IPR013767">
    <property type="entry name" value="PAS_fold"/>
</dbReference>
<feature type="domain" description="PAS" evidence="3">
    <location>
        <begin position="152"/>
        <end position="206"/>
    </location>
</feature>
<protein>
    <submittedName>
        <fullName evidence="6">EAL domain-containing protein</fullName>
    </submittedName>
</protein>
<dbReference type="Pfam" id="PF00563">
    <property type="entry name" value="EAL"/>
    <property type="match status" value="1"/>
</dbReference>
<dbReference type="CDD" id="cd01948">
    <property type="entry name" value="EAL"/>
    <property type="match status" value="1"/>
</dbReference>
<dbReference type="SMART" id="SM00267">
    <property type="entry name" value="GGDEF"/>
    <property type="match status" value="1"/>
</dbReference>
<accession>A0A8J7J514</accession>
<dbReference type="PROSITE" id="PS50883">
    <property type="entry name" value="EAL"/>
    <property type="match status" value="1"/>
</dbReference>
<dbReference type="GO" id="GO:0000160">
    <property type="term" value="P:phosphorelay signal transduction system"/>
    <property type="evidence" value="ECO:0007669"/>
    <property type="project" value="InterPro"/>
</dbReference>
<dbReference type="SUPFAM" id="SSF52172">
    <property type="entry name" value="CheY-like"/>
    <property type="match status" value="1"/>
</dbReference>
<dbReference type="PROSITE" id="PS50110">
    <property type="entry name" value="RESPONSE_REGULATORY"/>
    <property type="match status" value="1"/>
</dbReference>
<feature type="modified residue" description="4-aspartylphosphate" evidence="1">
    <location>
        <position position="68"/>
    </location>
</feature>
<dbReference type="InterPro" id="IPR052155">
    <property type="entry name" value="Biofilm_reg_signaling"/>
</dbReference>
<evidence type="ECO:0000259" key="3">
    <source>
        <dbReference type="PROSITE" id="PS50112"/>
    </source>
</evidence>
<dbReference type="EMBL" id="JAEMHM010000001">
    <property type="protein sequence ID" value="MBJ6723386.1"/>
    <property type="molecule type" value="Genomic_DNA"/>
</dbReference>
<keyword evidence="1" id="KW-0597">Phosphoprotein</keyword>
<dbReference type="Proteomes" id="UP000636888">
    <property type="component" value="Unassembled WGS sequence"/>
</dbReference>
<dbReference type="InterPro" id="IPR029787">
    <property type="entry name" value="Nucleotide_cyclase"/>
</dbReference>